<comment type="caution">
    <text evidence="5">The sequence shown here is derived from an EMBL/GenBank/DDBJ whole genome shotgun (WGS) entry which is preliminary data.</text>
</comment>
<evidence type="ECO:0000256" key="2">
    <source>
        <dbReference type="ARBA" id="ARBA00022771"/>
    </source>
</evidence>
<dbReference type="OrthoDB" id="1845386at2759"/>
<accession>A0A388LUF6</accession>
<reference evidence="5 6" key="1">
    <citation type="journal article" date="2018" name="Cell">
        <title>The Chara Genome: Secondary Complexity and Implications for Plant Terrestrialization.</title>
        <authorList>
            <person name="Nishiyama T."/>
            <person name="Sakayama H."/>
            <person name="Vries J.D."/>
            <person name="Buschmann H."/>
            <person name="Saint-Marcoux D."/>
            <person name="Ullrich K.K."/>
            <person name="Haas F.B."/>
            <person name="Vanderstraeten L."/>
            <person name="Becker D."/>
            <person name="Lang D."/>
            <person name="Vosolsobe S."/>
            <person name="Rombauts S."/>
            <person name="Wilhelmsson P.K.I."/>
            <person name="Janitza P."/>
            <person name="Kern R."/>
            <person name="Heyl A."/>
            <person name="Rumpler F."/>
            <person name="Villalobos L.I.A.C."/>
            <person name="Clay J.M."/>
            <person name="Skokan R."/>
            <person name="Toyoda A."/>
            <person name="Suzuki Y."/>
            <person name="Kagoshima H."/>
            <person name="Schijlen E."/>
            <person name="Tajeshwar N."/>
            <person name="Catarino B."/>
            <person name="Hetherington A.J."/>
            <person name="Saltykova A."/>
            <person name="Bonnot C."/>
            <person name="Breuninger H."/>
            <person name="Symeonidi A."/>
            <person name="Radhakrishnan G.V."/>
            <person name="Van Nieuwerburgh F."/>
            <person name="Deforce D."/>
            <person name="Chang C."/>
            <person name="Karol K.G."/>
            <person name="Hedrich R."/>
            <person name="Ulvskov P."/>
            <person name="Glockner G."/>
            <person name="Delwiche C.F."/>
            <person name="Petrasek J."/>
            <person name="Van de Peer Y."/>
            <person name="Friml J."/>
            <person name="Beilby M."/>
            <person name="Dolan L."/>
            <person name="Kohara Y."/>
            <person name="Sugano S."/>
            <person name="Fujiyama A."/>
            <person name="Delaux P.-M."/>
            <person name="Quint M."/>
            <person name="TheiBen G."/>
            <person name="Hagemann M."/>
            <person name="Harholt J."/>
            <person name="Dunand C."/>
            <person name="Zachgo S."/>
            <person name="Langdale J."/>
            <person name="Maumus F."/>
            <person name="Straeten D.V.D."/>
            <person name="Gould S.B."/>
            <person name="Rensing S.A."/>
        </authorList>
    </citation>
    <scope>NUCLEOTIDE SEQUENCE [LARGE SCALE GENOMIC DNA]</scope>
    <source>
        <strain evidence="5 6">S276</strain>
    </source>
</reference>
<feature type="domain" description="Pep3/Vps18 beta-propeller" evidence="4">
    <location>
        <begin position="6"/>
        <end position="314"/>
    </location>
</feature>
<dbReference type="GO" id="GO:0006904">
    <property type="term" value="P:vesicle docking involved in exocytosis"/>
    <property type="evidence" value="ECO:0007669"/>
    <property type="project" value="TreeGrafter"/>
</dbReference>
<dbReference type="PANTHER" id="PTHR23323">
    <property type="entry name" value="VACUOLAR PROTEIN SORTING-ASSOCIATED PROTEIN"/>
    <property type="match status" value="1"/>
</dbReference>
<dbReference type="GO" id="GO:0030897">
    <property type="term" value="C:HOPS complex"/>
    <property type="evidence" value="ECO:0007669"/>
    <property type="project" value="TreeGrafter"/>
</dbReference>
<protein>
    <recommendedName>
        <fullName evidence="4">Pep3/Vps18 beta-propeller domain-containing protein</fullName>
    </recommendedName>
</protein>
<dbReference type="Pfam" id="PF05131">
    <property type="entry name" value="Pep3_Vps18"/>
    <property type="match status" value="1"/>
</dbReference>
<dbReference type="InterPro" id="IPR007810">
    <property type="entry name" value="Pep3/Vps18_beta-prop"/>
</dbReference>
<evidence type="ECO:0000313" key="6">
    <source>
        <dbReference type="Proteomes" id="UP000265515"/>
    </source>
</evidence>
<dbReference type="GO" id="GO:0005768">
    <property type="term" value="C:endosome"/>
    <property type="evidence" value="ECO:0007669"/>
    <property type="project" value="TreeGrafter"/>
</dbReference>
<keyword evidence="1" id="KW-0479">Metal-binding</keyword>
<sequence length="435" mass="49305">MGEYCVHKVFVDPSGRHIIATIRNVAGAAETHYLHSRWKKSRPLNRLRGMLINAVAWNKVQVSDVSTSAFVVATSAGQLFEVWIDEKDKKEKYARLVYELQDKNEPFCGVQAFRKPLYGDRFLEVRYVYIGKRGQIEILIGATVDITLAEELYLRSVADEEMARCMAYISKIDLATPMDISYVVPESIATRVLNDEEDQRVLAVFSRYSDKMPKFTELPGELPNSEVHFSGKLQRRCERFAWMSAVGIYHGHLNLINPHSYLAMANDTEDNVVESKWLLEYSKLSEGAGAAQKPLSMAVTEYHFLLLYPDKLQISVHDEERDMWCAHLDRKEYAAALSFCRDALQRDRVYAAQAEAAFAAGDYQRAASFYAKTSEAATFEEIVLKFISVGEQESATIQMIEPPVGVWVAELRTRYLAVSEVPVPITWFLAAIVGL</sequence>
<dbReference type="PANTHER" id="PTHR23323:SF26">
    <property type="entry name" value="VACUOLAR PROTEIN SORTING-ASSOCIATED PROTEIN 18 HOMOLOG"/>
    <property type="match status" value="1"/>
</dbReference>
<keyword evidence="2" id="KW-0863">Zinc-finger</keyword>
<dbReference type="GO" id="GO:0007032">
    <property type="term" value="P:endosome organization"/>
    <property type="evidence" value="ECO:0007669"/>
    <property type="project" value="TreeGrafter"/>
</dbReference>
<name>A0A388LUF6_CHABU</name>
<proteinExistence type="predicted"/>
<dbReference type="OMA" id="ESATIQM"/>
<dbReference type="AlphaFoldDB" id="A0A388LUF6"/>
<evidence type="ECO:0000256" key="3">
    <source>
        <dbReference type="ARBA" id="ARBA00022833"/>
    </source>
</evidence>
<dbReference type="Gramene" id="GBG85891">
    <property type="protein sequence ID" value="GBG85891"/>
    <property type="gene ID" value="CBR_g40703"/>
</dbReference>
<dbReference type="GO" id="GO:0030674">
    <property type="term" value="F:protein-macromolecule adaptor activity"/>
    <property type="evidence" value="ECO:0007669"/>
    <property type="project" value="TreeGrafter"/>
</dbReference>
<dbReference type="GO" id="GO:0008270">
    <property type="term" value="F:zinc ion binding"/>
    <property type="evidence" value="ECO:0007669"/>
    <property type="project" value="UniProtKB-KW"/>
</dbReference>
<organism evidence="5 6">
    <name type="scientific">Chara braunii</name>
    <name type="common">Braun's stonewort</name>
    <dbReference type="NCBI Taxonomy" id="69332"/>
    <lineage>
        <taxon>Eukaryota</taxon>
        <taxon>Viridiplantae</taxon>
        <taxon>Streptophyta</taxon>
        <taxon>Charophyceae</taxon>
        <taxon>Charales</taxon>
        <taxon>Characeae</taxon>
        <taxon>Chara</taxon>
    </lineage>
</organism>
<dbReference type="GO" id="GO:0007033">
    <property type="term" value="P:vacuole organization"/>
    <property type="evidence" value="ECO:0007669"/>
    <property type="project" value="TreeGrafter"/>
</dbReference>
<evidence type="ECO:0000259" key="4">
    <source>
        <dbReference type="Pfam" id="PF05131"/>
    </source>
</evidence>
<dbReference type="Proteomes" id="UP000265515">
    <property type="component" value="Unassembled WGS sequence"/>
</dbReference>
<keyword evidence="3" id="KW-0862">Zinc</keyword>
<gene>
    <name evidence="5" type="ORF">CBR_g40703</name>
</gene>
<keyword evidence="6" id="KW-1185">Reference proteome</keyword>
<evidence type="ECO:0000256" key="1">
    <source>
        <dbReference type="ARBA" id="ARBA00022723"/>
    </source>
</evidence>
<evidence type="ECO:0000313" key="5">
    <source>
        <dbReference type="EMBL" id="GBG85891.1"/>
    </source>
</evidence>
<dbReference type="STRING" id="69332.A0A388LUF6"/>
<dbReference type="EMBL" id="BFEA01000539">
    <property type="protein sequence ID" value="GBG85891.1"/>
    <property type="molecule type" value="Genomic_DNA"/>
</dbReference>
<dbReference type="GO" id="GO:0048284">
    <property type="term" value="P:organelle fusion"/>
    <property type="evidence" value="ECO:0007669"/>
    <property type="project" value="TreeGrafter"/>
</dbReference>